<sequence length="257" mass="28005">MTSDRNRLKDPGVLVHVGCAGWSVPGAMHDRFPAAGSHLERYAAVLPAVEINTSFYRPHRAATYARWRDSVPEAFRFSAKLPKAITHEARLHGVEEALEKFIGEVSHLERKLGCLLVQLPPSLRFDATTALRFFVHLRALTQVPVVCEPRHLTWFTPAAAGMLAGMGVGYVDADPSIAPVPEEAEGAGVLYLRMHGSPVIYHSKYPEEAIAAMQARIESSIDAGRHAWCIFDNTASGEAVPDALSLLARLHALQAAA</sequence>
<gene>
    <name evidence="1" type="ORF">AYR66_17020</name>
</gene>
<dbReference type="Gene3D" id="3.20.20.410">
    <property type="entry name" value="Protein of unknown function UPF0759"/>
    <property type="match status" value="1"/>
</dbReference>
<evidence type="ECO:0000313" key="2">
    <source>
        <dbReference type="Proteomes" id="UP000197535"/>
    </source>
</evidence>
<organism evidence="1 2">
    <name type="scientific">Noviherbaspirillum denitrificans</name>
    <dbReference type="NCBI Taxonomy" id="1968433"/>
    <lineage>
        <taxon>Bacteria</taxon>
        <taxon>Pseudomonadati</taxon>
        <taxon>Pseudomonadota</taxon>
        <taxon>Betaproteobacteria</taxon>
        <taxon>Burkholderiales</taxon>
        <taxon>Oxalobacteraceae</taxon>
        <taxon>Noviherbaspirillum</taxon>
    </lineage>
</organism>
<evidence type="ECO:0000313" key="1">
    <source>
        <dbReference type="EMBL" id="OWW20916.1"/>
    </source>
</evidence>
<dbReference type="AlphaFoldDB" id="A0A254TE40"/>
<keyword evidence="2" id="KW-1185">Reference proteome</keyword>
<name>A0A254TE40_9BURK</name>
<dbReference type="Pfam" id="PF01904">
    <property type="entry name" value="DUF72"/>
    <property type="match status" value="1"/>
</dbReference>
<proteinExistence type="predicted"/>
<accession>A0A254TE40</accession>
<dbReference type="PANTHER" id="PTHR30348:SF14">
    <property type="entry name" value="BLR8050 PROTEIN"/>
    <property type="match status" value="1"/>
</dbReference>
<reference evidence="1 2" key="1">
    <citation type="submission" date="2016-02" db="EMBL/GenBank/DDBJ databases">
        <authorList>
            <person name="Wen L."/>
            <person name="He K."/>
            <person name="Yang H."/>
        </authorList>
    </citation>
    <scope>NUCLEOTIDE SEQUENCE [LARGE SCALE GENOMIC DNA]</scope>
    <source>
        <strain evidence="1 2">TSA40</strain>
    </source>
</reference>
<evidence type="ECO:0008006" key="3">
    <source>
        <dbReference type="Google" id="ProtNLM"/>
    </source>
</evidence>
<dbReference type="InterPro" id="IPR036520">
    <property type="entry name" value="UPF0759_sf"/>
</dbReference>
<dbReference type="EMBL" id="LSTO01000001">
    <property type="protein sequence ID" value="OWW20916.1"/>
    <property type="molecule type" value="Genomic_DNA"/>
</dbReference>
<dbReference type="SUPFAM" id="SSF117396">
    <property type="entry name" value="TM1631-like"/>
    <property type="match status" value="1"/>
</dbReference>
<dbReference type="PANTHER" id="PTHR30348">
    <property type="entry name" value="UNCHARACTERIZED PROTEIN YECE"/>
    <property type="match status" value="1"/>
</dbReference>
<dbReference type="InterPro" id="IPR002763">
    <property type="entry name" value="DUF72"/>
</dbReference>
<dbReference type="Proteomes" id="UP000197535">
    <property type="component" value="Unassembled WGS sequence"/>
</dbReference>
<dbReference type="OrthoDB" id="9780310at2"/>
<protein>
    <recommendedName>
        <fullName evidence="3">DUF72 domain-containing protein</fullName>
    </recommendedName>
</protein>
<comment type="caution">
    <text evidence="1">The sequence shown here is derived from an EMBL/GenBank/DDBJ whole genome shotgun (WGS) entry which is preliminary data.</text>
</comment>
<dbReference type="RefSeq" id="WP_088707775.1">
    <property type="nucleotide sequence ID" value="NZ_LSTO01000001.1"/>
</dbReference>